<dbReference type="InterPro" id="IPR004113">
    <property type="entry name" value="FAD-bd_oxidored_4_C"/>
</dbReference>
<dbReference type="Gene3D" id="1.10.45.10">
    <property type="entry name" value="Vanillyl-alcohol Oxidase, Chain A, domain 4"/>
    <property type="match status" value="1"/>
</dbReference>
<dbReference type="Proteomes" id="UP000040576">
    <property type="component" value="Unassembled WGS sequence"/>
</dbReference>
<dbReference type="Gene3D" id="3.30.70.2740">
    <property type="match status" value="1"/>
</dbReference>
<dbReference type="GO" id="GO:0071949">
    <property type="term" value="F:FAD binding"/>
    <property type="evidence" value="ECO:0007669"/>
    <property type="project" value="InterPro"/>
</dbReference>
<dbReference type="InterPro" id="IPR016166">
    <property type="entry name" value="FAD-bd_PCMH"/>
</dbReference>
<dbReference type="FunFam" id="3.30.465.10:FF:000016">
    <property type="entry name" value="probable D-lactate dehydrogenase, mitochondrial"/>
    <property type="match status" value="1"/>
</dbReference>
<evidence type="ECO:0000256" key="3">
    <source>
        <dbReference type="ARBA" id="ARBA00022630"/>
    </source>
</evidence>
<dbReference type="InterPro" id="IPR016171">
    <property type="entry name" value="Vanillyl_alc_oxidase_C-sub2"/>
</dbReference>
<dbReference type="PROSITE" id="PS51387">
    <property type="entry name" value="FAD_PCMH"/>
    <property type="match status" value="1"/>
</dbReference>
<keyword evidence="10" id="KW-1185">Reference proteome</keyword>
<dbReference type="Gene3D" id="3.30.465.10">
    <property type="match status" value="1"/>
</dbReference>
<evidence type="ECO:0000256" key="2">
    <source>
        <dbReference type="ARBA" id="ARBA00008000"/>
    </source>
</evidence>
<proteinExistence type="inferred from homology"/>
<dbReference type="GO" id="GO:0004458">
    <property type="term" value="F:D-lactate dehydrogenase (cytochrome) activity"/>
    <property type="evidence" value="ECO:0007669"/>
    <property type="project" value="UniProtKB-EC"/>
</dbReference>
<protein>
    <recommendedName>
        <fullName evidence="7">D-lactate dehydrogenase (cytochrome)</fullName>
        <ecNumber evidence="7">1.1.2.4</ecNumber>
    </recommendedName>
</protein>
<evidence type="ECO:0000256" key="1">
    <source>
        <dbReference type="ARBA" id="ARBA00001974"/>
    </source>
</evidence>
<evidence type="ECO:0000259" key="8">
    <source>
        <dbReference type="PROSITE" id="PS51387"/>
    </source>
</evidence>
<sequence>MYQVNISQTVNELKELLDEERVSQNPTVLEQHSKDESYHTPSLPDVVVFPKKKEEVAAIMKLANQYEIPVVPFGIGSSLEGHVIPYEGGITIDFTLMNEILEIRENDLLVKVQPGVTRTQLNKALKQYGLFFPVDPGADATLGGMAATGASGTTSVKYGTMRDQVQDLEVVLADGTIIHTGSLAVKSSSGYHLTGLFVGSEGTLGCFTELTLKVYGIPEYMMAARAVFTTVEDAVNAVVAIRQTGIPVARVEFVDAHSIRAVNHFEQTDYPEKPTLFFEFHGNEAGLKEDVKFTREILEAFQCQEFIHETDNAKRNQLWKARHHMAYAFIHTYRNRKFMSTDVAVPISELAGAIGFGTNVLQDSGIPGGIVGHVGDGNFHICIMIDVNDPDDIARANKLNQEIVTYALSRGGTCTGEHGVGIGKKKYQEKEHGAALAVMRKIKEALDPKGILNPKKIF</sequence>
<dbReference type="InterPro" id="IPR016164">
    <property type="entry name" value="FAD-linked_Oxase-like_C"/>
</dbReference>
<dbReference type="SUPFAM" id="SSF56176">
    <property type="entry name" value="FAD-binding/transporter-associated domain-like"/>
    <property type="match status" value="1"/>
</dbReference>
<evidence type="ECO:0000256" key="6">
    <source>
        <dbReference type="ARBA" id="ARBA00023002"/>
    </source>
</evidence>
<keyword evidence="5" id="KW-0809">Transit peptide</keyword>
<dbReference type="EC" id="1.1.2.4" evidence="7"/>
<dbReference type="InterPro" id="IPR006094">
    <property type="entry name" value="Oxid_FAD_bind_N"/>
</dbReference>
<feature type="domain" description="FAD-binding PCMH-type" evidence="8">
    <location>
        <begin position="40"/>
        <end position="217"/>
    </location>
</feature>
<dbReference type="Pfam" id="PF02913">
    <property type="entry name" value="FAD-oxidase_C"/>
    <property type="match status" value="1"/>
</dbReference>
<dbReference type="Pfam" id="PF01565">
    <property type="entry name" value="FAD_binding_4"/>
    <property type="match status" value="1"/>
</dbReference>
<reference evidence="9 10" key="1">
    <citation type="submission" date="2014-07" db="EMBL/GenBank/DDBJ databases">
        <authorList>
            <person name="Wibberg Daniel"/>
        </authorList>
    </citation>
    <scope>NUCLEOTIDE SEQUENCE [LARGE SCALE GENOMIC DNA]</scope>
</reference>
<dbReference type="RefSeq" id="WP_034769242.1">
    <property type="nucleotide sequence ID" value="NZ_CCRF01000042.1"/>
</dbReference>
<gene>
    <name evidence="9" type="primary">Ldhd</name>
    <name evidence="9" type="ORF">BT1A1_1292</name>
</gene>
<dbReference type="FunFam" id="1.10.45.10:FF:000001">
    <property type="entry name" value="D-lactate dehydrogenase mitochondrial"/>
    <property type="match status" value="1"/>
</dbReference>
<dbReference type="FunFam" id="3.30.70.2740:FF:000001">
    <property type="entry name" value="D-lactate dehydrogenase mitochondrial"/>
    <property type="match status" value="1"/>
</dbReference>
<evidence type="ECO:0000256" key="7">
    <source>
        <dbReference type="ARBA" id="ARBA00038897"/>
    </source>
</evidence>
<name>A0A090KR17_9BACI</name>
<organism evidence="9 10">
    <name type="scientific">Caldibacillus thermoamylovorans</name>
    <dbReference type="NCBI Taxonomy" id="35841"/>
    <lineage>
        <taxon>Bacteria</taxon>
        <taxon>Bacillati</taxon>
        <taxon>Bacillota</taxon>
        <taxon>Bacilli</taxon>
        <taxon>Bacillales</taxon>
        <taxon>Bacillaceae</taxon>
        <taxon>Caldibacillus</taxon>
    </lineage>
</organism>
<dbReference type="PANTHER" id="PTHR11748">
    <property type="entry name" value="D-LACTATE DEHYDROGENASE"/>
    <property type="match status" value="1"/>
</dbReference>
<dbReference type="SUPFAM" id="SSF55103">
    <property type="entry name" value="FAD-linked oxidases, C-terminal domain"/>
    <property type="match status" value="1"/>
</dbReference>
<evidence type="ECO:0000313" key="10">
    <source>
        <dbReference type="Proteomes" id="UP000040576"/>
    </source>
</evidence>
<dbReference type="InterPro" id="IPR016169">
    <property type="entry name" value="FAD-bd_PCMH_sub2"/>
</dbReference>
<evidence type="ECO:0000256" key="5">
    <source>
        <dbReference type="ARBA" id="ARBA00022946"/>
    </source>
</evidence>
<keyword evidence="4" id="KW-0274">FAD</keyword>
<accession>A0A090KR17</accession>
<dbReference type="PANTHER" id="PTHR11748:SF111">
    <property type="entry name" value="D-LACTATE DEHYDROGENASE, MITOCHONDRIAL-RELATED"/>
    <property type="match status" value="1"/>
</dbReference>
<evidence type="ECO:0000256" key="4">
    <source>
        <dbReference type="ARBA" id="ARBA00022827"/>
    </source>
</evidence>
<keyword evidence="6 9" id="KW-0560">Oxidoreductase</keyword>
<dbReference type="InterPro" id="IPR036318">
    <property type="entry name" value="FAD-bd_PCMH-like_sf"/>
</dbReference>
<comment type="cofactor">
    <cofactor evidence="1">
        <name>FAD</name>
        <dbReference type="ChEBI" id="CHEBI:57692"/>
    </cofactor>
</comment>
<dbReference type="EMBL" id="CCRF01000042">
    <property type="protein sequence ID" value="CEE01124.1"/>
    <property type="molecule type" value="Genomic_DNA"/>
</dbReference>
<comment type="similarity">
    <text evidence="2">Belongs to the FAD-binding oxidoreductase/transferase type 4 family.</text>
</comment>
<dbReference type="GO" id="GO:0008720">
    <property type="term" value="F:D-lactate dehydrogenase (NAD+) activity"/>
    <property type="evidence" value="ECO:0007669"/>
    <property type="project" value="TreeGrafter"/>
</dbReference>
<dbReference type="AlphaFoldDB" id="A0A090KR17"/>
<keyword evidence="3" id="KW-0285">Flavoprotein</keyword>
<evidence type="ECO:0000313" key="9">
    <source>
        <dbReference type="EMBL" id="CEE01124.1"/>
    </source>
</evidence>
<dbReference type="GO" id="GO:1903457">
    <property type="term" value="P:lactate catabolic process"/>
    <property type="evidence" value="ECO:0007669"/>
    <property type="project" value="TreeGrafter"/>
</dbReference>